<feature type="non-terminal residue" evidence="1">
    <location>
        <position position="1"/>
    </location>
</feature>
<comment type="caution">
    <text evidence="1">The sequence shown here is derived from an EMBL/GenBank/DDBJ whole genome shotgun (WGS) entry which is preliminary data.</text>
</comment>
<evidence type="ECO:0000313" key="2">
    <source>
        <dbReference type="Proteomes" id="UP000729357"/>
    </source>
</evidence>
<sequence length="222" mass="25543">MITSTEYENTLPLKTPEPKYSLVGPKRGVKYQVYPLTRLAQKESDDLLERLHQDDFAPHACRVANHFQGRTLHEAFDHHVRVRNGHKTIHPDFFVALEKESFDSVLVVYLKAPGADGESVVGVSRCAINEANLMGAKLDVGNIGWIEYKEAEEEKFDRKSPYTNQRYFSRDPREPKDTGSHTTVYAWFSIVPRPLRFMSILEPGWARLPQDERRFSRPGNVE</sequence>
<evidence type="ECO:0000313" key="1">
    <source>
        <dbReference type="EMBL" id="KAG9981384.1"/>
    </source>
</evidence>
<reference evidence="1" key="2">
    <citation type="submission" date="2021-08" db="EMBL/GenBank/DDBJ databases">
        <authorList>
            <person name="Gostincar C."/>
            <person name="Sun X."/>
            <person name="Song Z."/>
            <person name="Gunde-Cimerman N."/>
        </authorList>
    </citation>
    <scope>NUCLEOTIDE SEQUENCE</scope>
    <source>
        <strain evidence="1">EXF-9298</strain>
    </source>
</reference>
<accession>A0A9P8FRY2</accession>
<dbReference type="Proteomes" id="UP000729357">
    <property type="component" value="Unassembled WGS sequence"/>
</dbReference>
<dbReference type="AlphaFoldDB" id="A0A9P8FRY2"/>
<proteinExistence type="predicted"/>
<organism evidence="1 2">
    <name type="scientific">Aureobasidium melanogenum</name>
    <name type="common">Aureobasidium pullulans var. melanogenum</name>
    <dbReference type="NCBI Taxonomy" id="46634"/>
    <lineage>
        <taxon>Eukaryota</taxon>
        <taxon>Fungi</taxon>
        <taxon>Dikarya</taxon>
        <taxon>Ascomycota</taxon>
        <taxon>Pezizomycotina</taxon>
        <taxon>Dothideomycetes</taxon>
        <taxon>Dothideomycetidae</taxon>
        <taxon>Dothideales</taxon>
        <taxon>Saccotheciaceae</taxon>
        <taxon>Aureobasidium</taxon>
    </lineage>
</organism>
<reference evidence="1" key="1">
    <citation type="journal article" date="2021" name="J Fungi (Basel)">
        <title>Virulence traits and population genomics of the black yeast Aureobasidium melanogenum.</title>
        <authorList>
            <person name="Cernosa A."/>
            <person name="Sun X."/>
            <person name="Gostincar C."/>
            <person name="Fang C."/>
            <person name="Gunde-Cimerman N."/>
            <person name="Song Z."/>
        </authorList>
    </citation>
    <scope>NUCLEOTIDE SEQUENCE</scope>
    <source>
        <strain evidence="1">EXF-9298</strain>
    </source>
</reference>
<name>A0A9P8FRY2_AURME</name>
<gene>
    <name evidence="1" type="ORF">KCU98_g7504</name>
</gene>
<dbReference type="EMBL" id="JAHFXS010000859">
    <property type="protein sequence ID" value="KAG9981384.1"/>
    <property type="molecule type" value="Genomic_DNA"/>
</dbReference>
<keyword evidence="2" id="KW-1185">Reference proteome</keyword>
<protein>
    <submittedName>
        <fullName evidence="1">Uncharacterized protein</fullName>
    </submittedName>
</protein>